<dbReference type="SUPFAM" id="SSF51735">
    <property type="entry name" value="NAD(P)-binding Rossmann-fold domains"/>
    <property type="match status" value="1"/>
</dbReference>
<reference evidence="3 4" key="1">
    <citation type="submission" date="2020-03" db="EMBL/GenBank/DDBJ databases">
        <title>WGS of actinomycetes isolated from Thailand.</title>
        <authorList>
            <person name="Thawai C."/>
        </authorList>
    </citation>
    <scope>NUCLEOTIDE SEQUENCE [LARGE SCALE GENOMIC DNA]</scope>
    <source>
        <strain evidence="3 4">PRB2-1</strain>
    </source>
</reference>
<keyword evidence="1" id="KW-0521">NADP</keyword>
<dbReference type="InterPro" id="IPR036291">
    <property type="entry name" value="NAD(P)-bd_dom_sf"/>
</dbReference>
<dbReference type="Gene3D" id="3.90.180.10">
    <property type="entry name" value="Medium-chain alcohol dehydrogenases, catalytic domain"/>
    <property type="match status" value="1"/>
</dbReference>
<dbReference type="SMART" id="SM00829">
    <property type="entry name" value="PKS_ER"/>
    <property type="match status" value="1"/>
</dbReference>
<proteinExistence type="predicted"/>
<dbReference type="InterPro" id="IPR011032">
    <property type="entry name" value="GroES-like_sf"/>
</dbReference>
<dbReference type="InterPro" id="IPR013154">
    <property type="entry name" value="ADH-like_N"/>
</dbReference>
<gene>
    <name evidence="3" type="ORF">HCN08_33780</name>
</gene>
<keyword evidence="4" id="KW-1185">Reference proteome</keyword>
<feature type="domain" description="Enoyl reductase (ER)" evidence="2">
    <location>
        <begin position="10"/>
        <end position="309"/>
    </location>
</feature>
<dbReference type="PANTHER" id="PTHR44154">
    <property type="entry name" value="QUINONE OXIDOREDUCTASE"/>
    <property type="match status" value="1"/>
</dbReference>
<sequence length="311" mass="31144">MRAVVVREFGGPEALQVVREPVPRPGPGQVRIAVEAAGVNPVDLGVRSGGIVAIGFATPREQYGVGWDVAGRVDAVGPGADFAVGDRVVGLVDRLDLRTGAYADHVVLDGAAVGRAPRAASAAEAATLPLNALTADQGLDLLDLPPGGTLLVTGAAGGVGGFAVQLAVLRGLRVAALAGAADEQLVRGLGAAHFVPRGVPGVADAVRAWAPGGVDGVLDAALLKADALEALRGGGALVAVGYGADPTPRRGTRVHNVWIRADGPRLTELAALADAGLLSLRVAGTYPLEEAATAHARLAAGGVRGRLVLLP</sequence>
<evidence type="ECO:0000313" key="4">
    <source>
        <dbReference type="Proteomes" id="UP000734511"/>
    </source>
</evidence>
<name>A0ABX0ZW84_9ACTN</name>
<dbReference type="EMBL" id="JAATEJ010000046">
    <property type="protein sequence ID" value="NJP48335.1"/>
    <property type="molecule type" value="Genomic_DNA"/>
</dbReference>
<dbReference type="Pfam" id="PF08240">
    <property type="entry name" value="ADH_N"/>
    <property type="match status" value="1"/>
</dbReference>
<dbReference type="RefSeq" id="WP_167987170.1">
    <property type="nucleotide sequence ID" value="NZ_JAATEJ010000046.1"/>
</dbReference>
<dbReference type="SUPFAM" id="SSF50129">
    <property type="entry name" value="GroES-like"/>
    <property type="match status" value="1"/>
</dbReference>
<protein>
    <submittedName>
        <fullName evidence="3">NADP-dependent oxidoreductase</fullName>
    </submittedName>
</protein>
<organism evidence="3 4">
    <name type="scientific">Actinacidiphila epipremni</name>
    <dbReference type="NCBI Taxonomy" id="2053013"/>
    <lineage>
        <taxon>Bacteria</taxon>
        <taxon>Bacillati</taxon>
        <taxon>Actinomycetota</taxon>
        <taxon>Actinomycetes</taxon>
        <taxon>Kitasatosporales</taxon>
        <taxon>Streptomycetaceae</taxon>
        <taxon>Actinacidiphila</taxon>
    </lineage>
</organism>
<dbReference type="CDD" id="cd05289">
    <property type="entry name" value="MDR_like_2"/>
    <property type="match status" value="1"/>
</dbReference>
<dbReference type="Pfam" id="PF13602">
    <property type="entry name" value="ADH_zinc_N_2"/>
    <property type="match status" value="1"/>
</dbReference>
<accession>A0ABX0ZW84</accession>
<evidence type="ECO:0000259" key="2">
    <source>
        <dbReference type="SMART" id="SM00829"/>
    </source>
</evidence>
<evidence type="ECO:0000313" key="3">
    <source>
        <dbReference type="EMBL" id="NJP48335.1"/>
    </source>
</evidence>
<dbReference type="Gene3D" id="3.40.50.720">
    <property type="entry name" value="NAD(P)-binding Rossmann-like Domain"/>
    <property type="match status" value="1"/>
</dbReference>
<dbReference type="Proteomes" id="UP000734511">
    <property type="component" value="Unassembled WGS sequence"/>
</dbReference>
<comment type="caution">
    <text evidence="3">The sequence shown here is derived from an EMBL/GenBank/DDBJ whole genome shotgun (WGS) entry which is preliminary data.</text>
</comment>
<dbReference type="InterPro" id="IPR051603">
    <property type="entry name" value="Zinc-ADH_QOR/CCCR"/>
</dbReference>
<dbReference type="InterPro" id="IPR020843">
    <property type="entry name" value="ER"/>
</dbReference>
<evidence type="ECO:0000256" key="1">
    <source>
        <dbReference type="ARBA" id="ARBA00022857"/>
    </source>
</evidence>
<dbReference type="PANTHER" id="PTHR44154:SF1">
    <property type="entry name" value="QUINONE OXIDOREDUCTASE"/>
    <property type="match status" value="1"/>
</dbReference>